<sequence length="63" mass="6812">MDGASGDGAQPLEEAAQTDPPENLFAEEVPSFFIYTCYFVLTVYTVFIAYLISILAACSLGHC</sequence>
<keyword evidence="2" id="KW-0812">Transmembrane</keyword>
<evidence type="ECO:0000313" key="4">
    <source>
        <dbReference type="Proteomes" id="UP001233172"/>
    </source>
</evidence>
<comment type="caution">
    <text evidence="3">The sequence shown here is derived from an EMBL/GenBank/DDBJ whole genome shotgun (WGS) entry which is preliminary data.</text>
</comment>
<evidence type="ECO:0000256" key="2">
    <source>
        <dbReference type="SAM" id="Phobius"/>
    </source>
</evidence>
<dbReference type="EMBL" id="JASAOG010000082">
    <property type="protein sequence ID" value="KAK0053978.1"/>
    <property type="molecule type" value="Genomic_DNA"/>
</dbReference>
<reference evidence="3" key="2">
    <citation type="submission" date="2023-04" db="EMBL/GenBank/DDBJ databases">
        <authorList>
            <person name="Bu L."/>
            <person name="Lu L."/>
            <person name="Laidemitt M.R."/>
            <person name="Zhang S.M."/>
            <person name="Mutuku M."/>
            <person name="Mkoji G."/>
            <person name="Steinauer M."/>
            <person name="Loker E.S."/>
        </authorList>
    </citation>
    <scope>NUCLEOTIDE SEQUENCE</scope>
    <source>
        <strain evidence="3">KasaAsao</strain>
        <tissue evidence="3">Whole Snail</tissue>
    </source>
</reference>
<protein>
    <submittedName>
        <fullName evidence="3">Uncharacterized protein</fullName>
    </submittedName>
</protein>
<dbReference type="Proteomes" id="UP001233172">
    <property type="component" value="Unassembled WGS sequence"/>
</dbReference>
<organism evidence="3 4">
    <name type="scientific">Biomphalaria pfeifferi</name>
    <name type="common">Bloodfluke planorb</name>
    <name type="synonym">Freshwater snail</name>
    <dbReference type="NCBI Taxonomy" id="112525"/>
    <lineage>
        <taxon>Eukaryota</taxon>
        <taxon>Metazoa</taxon>
        <taxon>Spiralia</taxon>
        <taxon>Lophotrochozoa</taxon>
        <taxon>Mollusca</taxon>
        <taxon>Gastropoda</taxon>
        <taxon>Heterobranchia</taxon>
        <taxon>Euthyneura</taxon>
        <taxon>Panpulmonata</taxon>
        <taxon>Hygrophila</taxon>
        <taxon>Lymnaeoidea</taxon>
        <taxon>Planorbidae</taxon>
        <taxon>Biomphalaria</taxon>
    </lineage>
</organism>
<name>A0AAD8BHB2_BIOPF</name>
<gene>
    <name evidence="3" type="ORF">Bpfe_016722</name>
</gene>
<feature type="transmembrane region" description="Helical" evidence="2">
    <location>
        <begin position="32"/>
        <end position="58"/>
    </location>
</feature>
<feature type="region of interest" description="Disordered" evidence="1">
    <location>
        <begin position="1"/>
        <end position="22"/>
    </location>
</feature>
<reference evidence="3" key="1">
    <citation type="journal article" date="2023" name="PLoS Negl. Trop. Dis.">
        <title>A genome sequence for Biomphalaria pfeifferi, the major vector snail for the human-infecting parasite Schistosoma mansoni.</title>
        <authorList>
            <person name="Bu L."/>
            <person name="Lu L."/>
            <person name="Laidemitt M.R."/>
            <person name="Zhang S.M."/>
            <person name="Mutuku M."/>
            <person name="Mkoji G."/>
            <person name="Steinauer M."/>
            <person name="Loker E.S."/>
        </authorList>
    </citation>
    <scope>NUCLEOTIDE SEQUENCE</scope>
    <source>
        <strain evidence="3">KasaAsao</strain>
    </source>
</reference>
<keyword evidence="2" id="KW-1133">Transmembrane helix</keyword>
<evidence type="ECO:0000313" key="3">
    <source>
        <dbReference type="EMBL" id="KAK0053978.1"/>
    </source>
</evidence>
<dbReference type="AlphaFoldDB" id="A0AAD8BHB2"/>
<keyword evidence="4" id="KW-1185">Reference proteome</keyword>
<proteinExistence type="predicted"/>
<keyword evidence="2" id="KW-0472">Membrane</keyword>
<accession>A0AAD8BHB2</accession>
<evidence type="ECO:0000256" key="1">
    <source>
        <dbReference type="SAM" id="MobiDB-lite"/>
    </source>
</evidence>